<keyword evidence="3 5" id="KW-1133">Transmembrane helix</keyword>
<dbReference type="Gene3D" id="1.20.1250.20">
    <property type="entry name" value="MFS general substrate transporter like domains"/>
    <property type="match status" value="2"/>
</dbReference>
<feature type="transmembrane region" description="Helical" evidence="5">
    <location>
        <begin position="391"/>
        <end position="410"/>
    </location>
</feature>
<dbReference type="InterPro" id="IPR011701">
    <property type="entry name" value="MFS"/>
</dbReference>
<keyword evidence="2 5" id="KW-0812">Transmembrane</keyword>
<dbReference type="GO" id="GO:0022857">
    <property type="term" value="F:transmembrane transporter activity"/>
    <property type="evidence" value="ECO:0007669"/>
    <property type="project" value="InterPro"/>
</dbReference>
<evidence type="ECO:0000259" key="6">
    <source>
        <dbReference type="PROSITE" id="PS50850"/>
    </source>
</evidence>
<feature type="transmembrane region" description="Helical" evidence="5">
    <location>
        <begin position="299"/>
        <end position="319"/>
    </location>
</feature>
<evidence type="ECO:0000313" key="7">
    <source>
        <dbReference type="EMBL" id="TQJ15241.1"/>
    </source>
</evidence>
<dbReference type="PANTHER" id="PTHR11360:SF284">
    <property type="entry name" value="EG:103B4.3 PROTEIN-RELATED"/>
    <property type="match status" value="1"/>
</dbReference>
<evidence type="ECO:0000256" key="3">
    <source>
        <dbReference type="ARBA" id="ARBA00022989"/>
    </source>
</evidence>
<dbReference type="AlphaFoldDB" id="A0A542EIR9"/>
<feature type="transmembrane region" description="Helical" evidence="5">
    <location>
        <begin position="103"/>
        <end position="125"/>
    </location>
</feature>
<feature type="transmembrane region" description="Helical" evidence="5">
    <location>
        <begin position="54"/>
        <end position="72"/>
    </location>
</feature>
<keyword evidence="4 5" id="KW-0472">Membrane</keyword>
<dbReference type="EMBL" id="VFMO01000001">
    <property type="protein sequence ID" value="TQJ15241.1"/>
    <property type="molecule type" value="Genomic_DNA"/>
</dbReference>
<comment type="caution">
    <text evidence="7">The sequence shown here is derived from an EMBL/GenBank/DDBJ whole genome shotgun (WGS) entry which is preliminary data.</text>
</comment>
<dbReference type="PANTHER" id="PTHR11360">
    <property type="entry name" value="MONOCARBOXYLATE TRANSPORTER"/>
    <property type="match status" value="1"/>
</dbReference>
<feature type="transmembrane region" description="Helical" evidence="5">
    <location>
        <begin position="137"/>
        <end position="161"/>
    </location>
</feature>
<dbReference type="PROSITE" id="PS50850">
    <property type="entry name" value="MFS"/>
    <property type="match status" value="1"/>
</dbReference>
<feature type="transmembrane region" description="Helical" evidence="5">
    <location>
        <begin position="269"/>
        <end position="292"/>
    </location>
</feature>
<dbReference type="InterPro" id="IPR036259">
    <property type="entry name" value="MFS_trans_sf"/>
</dbReference>
<dbReference type="InterPro" id="IPR020846">
    <property type="entry name" value="MFS_dom"/>
</dbReference>
<organism evidence="7 8">
    <name type="scientific">Yimella lutea</name>
    <dbReference type="NCBI Taxonomy" id="587872"/>
    <lineage>
        <taxon>Bacteria</taxon>
        <taxon>Bacillati</taxon>
        <taxon>Actinomycetota</taxon>
        <taxon>Actinomycetes</taxon>
        <taxon>Micrococcales</taxon>
        <taxon>Dermacoccaceae</taxon>
        <taxon>Yimella</taxon>
    </lineage>
</organism>
<feature type="transmembrane region" description="Helical" evidence="5">
    <location>
        <begin position="79"/>
        <end position="97"/>
    </location>
</feature>
<reference evidence="7 8" key="1">
    <citation type="submission" date="2019-06" db="EMBL/GenBank/DDBJ databases">
        <title>Sequencing the genomes of 1000 actinobacteria strains.</title>
        <authorList>
            <person name="Klenk H.-P."/>
        </authorList>
    </citation>
    <scope>NUCLEOTIDE SEQUENCE [LARGE SCALE GENOMIC DNA]</scope>
    <source>
        <strain evidence="7 8">DSM 19828</strain>
    </source>
</reference>
<keyword evidence="8" id="KW-1185">Reference proteome</keyword>
<feature type="transmembrane region" description="Helical" evidence="5">
    <location>
        <begin position="234"/>
        <end position="257"/>
    </location>
</feature>
<evidence type="ECO:0000256" key="5">
    <source>
        <dbReference type="SAM" id="Phobius"/>
    </source>
</evidence>
<evidence type="ECO:0000256" key="1">
    <source>
        <dbReference type="ARBA" id="ARBA00004651"/>
    </source>
</evidence>
<dbReference type="InterPro" id="IPR050327">
    <property type="entry name" value="Proton-linked_MCT"/>
</dbReference>
<dbReference type="GO" id="GO:0005886">
    <property type="term" value="C:plasma membrane"/>
    <property type="evidence" value="ECO:0007669"/>
    <property type="project" value="UniProtKB-SubCell"/>
</dbReference>
<feature type="transmembrane region" description="Helical" evidence="5">
    <location>
        <begin position="167"/>
        <end position="189"/>
    </location>
</feature>
<evidence type="ECO:0000256" key="4">
    <source>
        <dbReference type="ARBA" id="ARBA00023136"/>
    </source>
</evidence>
<accession>A0A542EIR9</accession>
<protein>
    <submittedName>
        <fullName evidence="7">Sugar phosphate permease</fullName>
    </submittedName>
</protein>
<feature type="domain" description="Major facilitator superfamily (MFS) profile" evidence="6">
    <location>
        <begin position="13"/>
        <end position="415"/>
    </location>
</feature>
<dbReference type="Proteomes" id="UP000320806">
    <property type="component" value="Unassembled WGS sequence"/>
</dbReference>
<dbReference type="CDD" id="cd17355">
    <property type="entry name" value="MFS_YcxA_like"/>
    <property type="match status" value="1"/>
</dbReference>
<gene>
    <name evidence="7" type="ORF">FB459_2778</name>
</gene>
<proteinExistence type="predicted"/>
<evidence type="ECO:0000256" key="2">
    <source>
        <dbReference type="ARBA" id="ARBA00022692"/>
    </source>
</evidence>
<evidence type="ECO:0000313" key="8">
    <source>
        <dbReference type="Proteomes" id="UP000320806"/>
    </source>
</evidence>
<feature type="transmembrane region" description="Helical" evidence="5">
    <location>
        <begin position="325"/>
        <end position="348"/>
    </location>
</feature>
<comment type="subcellular location">
    <subcellularLocation>
        <location evidence="1">Cell membrane</location>
        <topology evidence="1">Multi-pass membrane protein</topology>
    </subcellularLocation>
</comment>
<dbReference type="RefSeq" id="WP_240795995.1">
    <property type="nucleotide sequence ID" value="NZ_BAABCI010000022.1"/>
</dbReference>
<dbReference type="SUPFAM" id="SSF103473">
    <property type="entry name" value="MFS general substrate transporter"/>
    <property type="match status" value="1"/>
</dbReference>
<name>A0A542EIR9_9MICO</name>
<feature type="transmembrane region" description="Helical" evidence="5">
    <location>
        <begin position="360"/>
        <end position="379"/>
    </location>
</feature>
<dbReference type="Pfam" id="PF07690">
    <property type="entry name" value="MFS_1"/>
    <property type="match status" value="1"/>
</dbReference>
<sequence>MRARRFAIHPAWIIALVTLLTMMGSAGFRAAPGVLMHPLHGEFGWPMGLMGTAVSINLILFGLTAPFSAALMERFGVRPVMVVALILIGLGSILPRWMTEPWQLIACWGVLIGLGTGSISMSLVATITGRWFVQQRGLVSGVLSAANATGQLAFLPVMAWLLTTQGWRAASTTIGVAALCAVPLVVLFIRNRPEDLGVRAYGATESDPPASVPVQNAAKLAVTTLRQALHSRAFWLLAGTFAICGASTNGLVGTHFIPAAMDHGMGEQAAAGLLALVGVFDIVGTIASGWLTDRFDPRLLLGIYYAGRGLSLFALPTLFSDSVQLNMFAFILFYGLDWVATVPPTMALCRQHFGERAPIVFGWVFASHQLGAAVTASAAGWIRDDRGTYDLAFYAAGALCIIAAAVCPTIHAGRKQLTEKDAENVHSTVGELQV</sequence>